<accession>A0A2A6D820</accession>
<sequence length="62" mass="6872">MSLTDTKVKNARPSEKAVKLTDGFGLYRFEILAVGLTLLWQSGGVFHWGLPCCIACRCQIMP</sequence>
<proteinExistence type="predicted"/>
<gene>
    <name evidence="1" type="ORF">CIC26_17000</name>
</gene>
<dbReference type="Proteomes" id="UP000873581">
    <property type="component" value="Unassembled WGS sequence"/>
</dbReference>
<reference evidence="1" key="1">
    <citation type="submission" date="2017-08" db="EMBL/GenBank/DDBJ databases">
        <title>Whole genome sequencing of Salmonella enterica.</title>
        <authorList>
            <person name="Bell R."/>
            <person name="Levy K."/>
        </authorList>
    </citation>
    <scope>NUCLEOTIDE SEQUENCE [LARGE SCALE GENOMIC DNA]</scope>
    <source>
        <strain evidence="1">CFSAN060805</strain>
    </source>
</reference>
<dbReference type="EMBL" id="NPLM01000007">
    <property type="protein sequence ID" value="PDN83025.1"/>
    <property type="molecule type" value="Genomic_DNA"/>
</dbReference>
<organism evidence="1">
    <name type="scientific">Salmonella enterica</name>
    <name type="common">Salmonella choleraesuis</name>
    <dbReference type="NCBI Taxonomy" id="28901"/>
    <lineage>
        <taxon>Bacteria</taxon>
        <taxon>Pseudomonadati</taxon>
        <taxon>Pseudomonadota</taxon>
        <taxon>Gammaproteobacteria</taxon>
        <taxon>Enterobacterales</taxon>
        <taxon>Enterobacteriaceae</taxon>
        <taxon>Salmonella</taxon>
    </lineage>
</organism>
<name>A0A2A6D820_SALER</name>
<evidence type="ECO:0000313" key="1">
    <source>
        <dbReference type="EMBL" id="PDN83025.1"/>
    </source>
</evidence>
<protein>
    <submittedName>
        <fullName evidence="1">Uncharacterized protein</fullName>
    </submittedName>
</protein>
<dbReference type="AlphaFoldDB" id="A0A2A6D820"/>
<comment type="caution">
    <text evidence="1">The sequence shown here is derived from an EMBL/GenBank/DDBJ whole genome shotgun (WGS) entry which is preliminary data.</text>
</comment>